<evidence type="ECO:0000256" key="3">
    <source>
        <dbReference type="ARBA" id="ARBA00022679"/>
    </source>
</evidence>
<name>A0A2U2B874_9BACT</name>
<dbReference type="Pfam" id="PF00575">
    <property type="entry name" value="S1"/>
    <property type="match status" value="1"/>
</dbReference>
<dbReference type="InterPro" id="IPR012162">
    <property type="entry name" value="PNPase"/>
</dbReference>
<keyword evidence="5 8" id="KW-0479">Metal-binding</keyword>
<dbReference type="CDD" id="cd02393">
    <property type="entry name" value="KH-I_PNPase"/>
    <property type="match status" value="1"/>
</dbReference>
<accession>A0A2U2B874</accession>
<dbReference type="GO" id="GO:0000175">
    <property type="term" value="F:3'-5'-RNA exonuclease activity"/>
    <property type="evidence" value="ECO:0007669"/>
    <property type="project" value="TreeGrafter"/>
</dbReference>
<comment type="similarity">
    <text evidence="1 8">Belongs to the polyribonucleotide nucleotidyltransferase family.</text>
</comment>
<dbReference type="FunFam" id="3.30.230.70:FF:000001">
    <property type="entry name" value="Polyribonucleotide nucleotidyltransferase"/>
    <property type="match status" value="1"/>
</dbReference>
<dbReference type="GO" id="GO:0004654">
    <property type="term" value="F:polyribonucleotide nucleotidyltransferase activity"/>
    <property type="evidence" value="ECO:0007669"/>
    <property type="project" value="UniProtKB-UniRule"/>
</dbReference>
<dbReference type="InterPro" id="IPR003029">
    <property type="entry name" value="S1_domain"/>
</dbReference>
<dbReference type="InterPro" id="IPR027408">
    <property type="entry name" value="PNPase/RNase_PH_dom_sf"/>
</dbReference>
<dbReference type="PIRSF" id="PIRSF005499">
    <property type="entry name" value="PNPase"/>
    <property type="match status" value="1"/>
</dbReference>
<dbReference type="NCBIfam" id="TIGR03591">
    <property type="entry name" value="polynuc_phos"/>
    <property type="match status" value="1"/>
</dbReference>
<evidence type="ECO:0000256" key="4">
    <source>
        <dbReference type="ARBA" id="ARBA00022695"/>
    </source>
</evidence>
<dbReference type="PROSITE" id="PS50126">
    <property type="entry name" value="S1"/>
    <property type="match status" value="1"/>
</dbReference>
<evidence type="ECO:0000313" key="10">
    <source>
        <dbReference type="EMBL" id="PWD99268.1"/>
    </source>
</evidence>
<dbReference type="PROSITE" id="PS50084">
    <property type="entry name" value="KH_TYPE_1"/>
    <property type="match status" value="1"/>
</dbReference>
<protein>
    <recommendedName>
        <fullName evidence="8">Polyribonucleotide nucleotidyltransferase</fullName>
        <ecNumber evidence="8">2.7.7.8</ecNumber>
    </recommendedName>
    <alternativeName>
        <fullName evidence="8">Polynucleotide phosphorylase</fullName>
        <shortName evidence="8">PNPase</shortName>
    </alternativeName>
</protein>
<dbReference type="GO" id="GO:0006396">
    <property type="term" value="P:RNA processing"/>
    <property type="evidence" value="ECO:0007669"/>
    <property type="project" value="InterPro"/>
</dbReference>
<feature type="binding site" evidence="8">
    <location>
        <position position="498"/>
    </location>
    <ligand>
        <name>Mg(2+)</name>
        <dbReference type="ChEBI" id="CHEBI:18420"/>
    </ligand>
</feature>
<feature type="binding site" evidence="8">
    <location>
        <position position="492"/>
    </location>
    <ligand>
        <name>Mg(2+)</name>
        <dbReference type="ChEBI" id="CHEBI:18420"/>
    </ligand>
</feature>
<dbReference type="EC" id="2.7.7.8" evidence="8"/>
<dbReference type="Pfam" id="PF01138">
    <property type="entry name" value="RNase_PH"/>
    <property type="match status" value="2"/>
</dbReference>
<evidence type="ECO:0000256" key="1">
    <source>
        <dbReference type="ARBA" id="ARBA00007404"/>
    </source>
</evidence>
<dbReference type="GO" id="GO:0006402">
    <property type="term" value="P:mRNA catabolic process"/>
    <property type="evidence" value="ECO:0007669"/>
    <property type="project" value="UniProtKB-UniRule"/>
</dbReference>
<gene>
    <name evidence="8" type="primary">pnp</name>
    <name evidence="10" type="ORF">DDZ16_11785</name>
</gene>
<dbReference type="SUPFAM" id="SSF54211">
    <property type="entry name" value="Ribosomal protein S5 domain 2-like"/>
    <property type="match status" value="2"/>
</dbReference>
<dbReference type="InterPro" id="IPR036345">
    <property type="entry name" value="ExoRNase_PH_dom2_sf"/>
</dbReference>
<evidence type="ECO:0000313" key="11">
    <source>
        <dbReference type="Proteomes" id="UP000244956"/>
    </source>
</evidence>
<dbReference type="InterPro" id="IPR004087">
    <property type="entry name" value="KH_dom"/>
</dbReference>
<dbReference type="InterPro" id="IPR004088">
    <property type="entry name" value="KH_dom_type_1"/>
</dbReference>
<comment type="caution">
    <text evidence="10">The sequence shown here is derived from an EMBL/GenBank/DDBJ whole genome shotgun (WGS) entry which is preliminary data.</text>
</comment>
<keyword evidence="7 8" id="KW-0694">RNA-binding</keyword>
<dbReference type="EMBL" id="QEWP01000008">
    <property type="protein sequence ID" value="PWD99268.1"/>
    <property type="molecule type" value="Genomic_DNA"/>
</dbReference>
<evidence type="ECO:0000259" key="9">
    <source>
        <dbReference type="PROSITE" id="PS50126"/>
    </source>
</evidence>
<keyword evidence="4 8" id="KW-0548">Nucleotidyltransferase</keyword>
<dbReference type="InterPro" id="IPR012340">
    <property type="entry name" value="NA-bd_OB-fold"/>
</dbReference>
<dbReference type="SUPFAM" id="SSF46915">
    <property type="entry name" value="Polynucleotide phosphorylase/guanosine pentaphosphate synthase (PNPase/GPSI), domain 3"/>
    <property type="match status" value="1"/>
</dbReference>
<dbReference type="RefSeq" id="WP_109264668.1">
    <property type="nucleotide sequence ID" value="NZ_QEWP01000008.1"/>
</dbReference>
<dbReference type="GO" id="GO:0003723">
    <property type="term" value="F:RNA binding"/>
    <property type="evidence" value="ECO:0007669"/>
    <property type="project" value="UniProtKB-UniRule"/>
</dbReference>
<evidence type="ECO:0000256" key="6">
    <source>
        <dbReference type="ARBA" id="ARBA00022842"/>
    </source>
</evidence>
<sequence length="711" mass="78844">MIKPIEKNIDLGDGRSIVIETGKLAKQADGSVVVRMGNTYLLATVVSAKEAKPDVDFMPLSVDYREKFSAAGRFPGGFQKREARPSDYEILVSRLVDRALRPLFPEDYHADTFVNVSLISGDAESTPDALAGLAASAALAVSDIPFGGPISEVRVGRINGELKINPTASEVKEADMEIIVAASKENIMMVEGEMDEVSEAELLEAMKFAHEAIKVQCDAQIELAQMVEGANEKREYSHENNDEDLRQKVWDATFEKAKEVARSANPNKQERFAAFDEIVTEFIENNYNAEEDEIPEGLIKRYFHDVEKDAVRRVMLDENIRLDGRAMDEIRPIWCEVDSLPGPHGSAIFTRGETQSLTTVTLGSKLDEKIVDNVLEKSVDRFLLHYNFPPFSTNDAKPYRGVGRREIGHGNLAHRALKRMLPDELPYVLRVVSDILESNGSSSMATVCAGTMALMDAGIKFKKPVSGIAMGLITDKDSDKYVVLSDILGDEDHLGDMDFKVTGTRDGITATQMDIKVDGLSYEVLEKALEQAKQGRFHILDKITETIDKPREDYKPHAPRIVTLKIPKEMIGAVIGPGGKIIQEIQAETETSIAIDEDENFGIVDISASNKDNIDRALSRIEAIVAVPEVGKVYTGKVKSIVPFGAFIEILPGKDGLLHISEIEWRRLEKVEDVLKEGEEVEVKLIDVDQRSGKLKLSRKVLLPRPERNNK</sequence>
<dbReference type="CDD" id="cd11363">
    <property type="entry name" value="RNase_PH_PNPase_1"/>
    <property type="match status" value="1"/>
</dbReference>
<dbReference type="Pfam" id="PF00013">
    <property type="entry name" value="KH_1"/>
    <property type="match status" value="1"/>
</dbReference>
<dbReference type="OrthoDB" id="9804305at2"/>
<dbReference type="FunFam" id="3.30.1370.10:FF:000001">
    <property type="entry name" value="Polyribonucleotide nucleotidyltransferase"/>
    <property type="match status" value="1"/>
</dbReference>
<dbReference type="FunFam" id="2.40.50.140:FF:000189">
    <property type="entry name" value="Polyribonucleotide nucleotidyltransferase, putative"/>
    <property type="match status" value="1"/>
</dbReference>
<comment type="subcellular location">
    <subcellularLocation>
        <location evidence="8">Cytoplasm</location>
    </subcellularLocation>
</comment>
<dbReference type="SUPFAM" id="SSF55666">
    <property type="entry name" value="Ribonuclease PH domain 2-like"/>
    <property type="match status" value="2"/>
</dbReference>
<reference evidence="10 11" key="1">
    <citation type="submission" date="2018-05" db="EMBL/GenBank/DDBJ databases">
        <title>Marinilabilia rubrum sp. nov., isolated from saltern sediment.</title>
        <authorList>
            <person name="Zhang R."/>
        </authorList>
    </citation>
    <scope>NUCLEOTIDE SEQUENCE [LARGE SCALE GENOMIC DNA]</scope>
    <source>
        <strain evidence="10 11">WTE16</strain>
    </source>
</reference>
<evidence type="ECO:0000256" key="8">
    <source>
        <dbReference type="HAMAP-Rule" id="MF_01595"/>
    </source>
</evidence>
<dbReference type="Gene3D" id="2.40.50.140">
    <property type="entry name" value="Nucleic acid-binding proteins"/>
    <property type="match status" value="1"/>
</dbReference>
<dbReference type="Pfam" id="PF03726">
    <property type="entry name" value="PNPase"/>
    <property type="match status" value="1"/>
</dbReference>
<dbReference type="GO" id="GO:0005829">
    <property type="term" value="C:cytosol"/>
    <property type="evidence" value="ECO:0007669"/>
    <property type="project" value="TreeGrafter"/>
</dbReference>
<comment type="cofactor">
    <cofactor evidence="8">
        <name>Mg(2+)</name>
        <dbReference type="ChEBI" id="CHEBI:18420"/>
    </cofactor>
</comment>
<dbReference type="Gene3D" id="3.30.1370.10">
    <property type="entry name" value="K Homology domain, type 1"/>
    <property type="match status" value="1"/>
</dbReference>
<dbReference type="Proteomes" id="UP000244956">
    <property type="component" value="Unassembled WGS sequence"/>
</dbReference>
<comment type="catalytic activity">
    <reaction evidence="8">
        <text>RNA(n+1) + phosphate = RNA(n) + a ribonucleoside 5'-diphosphate</text>
        <dbReference type="Rhea" id="RHEA:22096"/>
        <dbReference type="Rhea" id="RHEA-COMP:14527"/>
        <dbReference type="Rhea" id="RHEA-COMP:17342"/>
        <dbReference type="ChEBI" id="CHEBI:43474"/>
        <dbReference type="ChEBI" id="CHEBI:57930"/>
        <dbReference type="ChEBI" id="CHEBI:140395"/>
        <dbReference type="EC" id="2.7.7.8"/>
    </reaction>
</comment>
<dbReference type="SUPFAM" id="SSF54791">
    <property type="entry name" value="Eukaryotic type KH-domain (KH-domain type I)"/>
    <property type="match status" value="1"/>
</dbReference>
<organism evidence="10 11">
    <name type="scientific">Marinilabilia rubra</name>
    <dbReference type="NCBI Taxonomy" id="2162893"/>
    <lineage>
        <taxon>Bacteria</taxon>
        <taxon>Pseudomonadati</taxon>
        <taxon>Bacteroidota</taxon>
        <taxon>Bacteroidia</taxon>
        <taxon>Marinilabiliales</taxon>
        <taxon>Marinilabiliaceae</taxon>
        <taxon>Marinilabilia</taxon>
    </lineage>
</organism>
<keyword evidence="2 8" id="KW-0963">Cytoplasm</keyword>
<evidence type="ECO:0000256" key="7">
    <source>
        <dbReference type="ARBA" id="ARBA00022884"/>
    </source>
</evidence>
<dbReference type="HAMAP" id="MF_01595">
    <property type="entry name" value="PNPase"/>
    <property type="match status" value="1"/>
</dbReference>
<dbReference type="FunFam" id="3.30.230.70:FF:000002">
    <property type="entry name" value="Polyribonucleotide nucleotidyltransferase"/>
    <property type="match status" value="1"/>
</dbReference>
<evidence type="ECO:0000256" key="2">
    <source>
        <dbReference type="ARBA" id="ARBA00022490"/>
    </source>
</evidence>
<dbReference type="InterPro" id="IPR036456">
    <property type="entry name" value="PNPase_PH_RNA-bd_sf"/>
</dbReference>
<dbReference type="GO" id="GO:0000287">
    <property type="term" value="F:magnesium ion binding"/>
    <property type="evidence" value="ECO:0007669"/>
    <property type="project" value="UniProtKB-UniRule"/>
</dbReference>
<dbReference type="InterPro" id="IPR015847">
    <property type="entry name" value="ExoRNase_PH_dom2"/>
</dbReference>
<dbReference type="InterPro" id="IPR015848">
    <property type="entry name" value="PNPase_PH_RNA-bd_bac/org-type"/>
</dbReference>
<dbReference type="SMART" id="SM00316">
    <property type="entry name" value="S1"/>
    <property type="match status" value="1"/>
</dbReference>
<dbReference type="PANTHER" id="PTHR11252:SF0">
    <property type="entry name" value="POLYRIBONUCLEOTIDE NUCLEOTIDYLTRANSFERASE 1, MITOCHONDRIAL"/>
    <property type="match status" value="1"/>
</dbReference>
<dbReference type="PANTHER" id="PTHR11252">
    <property type="entry name" value="POLYRIBONUCLEOTIDE NUCLEOTIDYLTRANSFERASE"/>
    <property type="match status" value="1"/>
</dbReference>
<proteinExistence type="inferred from homology"/>
<dbReference type="Gene3D" id="3.30.230.70">
    <property type="entry name" value="GHMP Kinase, N-terminal domain"/>
    <property type="match status" value="2"/>
</dbReference>
<dbReference type="NCBIfam" id="NF008805">
    <property type="entry name" value="PRK11824.1"/>
    <property type="match status" value="1"/>
</dbReference>
<evidence type="ECO:0000256" key="5">
    <source>
        <dbReference type="ARBA" id="ARBA00022723"/>
    </source>
</evidence>
<keyword evidence="11" id="KW-1185">Reference proteome</keyword>
<dbReference type="CDD" id="cd04472">
    <property type="entry name" value="S1_PNPase"/>
    <property type="match status" value="1"/>
</dbReference>
<comment type="function">
    <text evidence="8">Involved in mRNA degradation. Catalyzes the phosphorolysis of single-stranded polyribonucleotides processively in the 3'- to 5'-direction.</text>
</comment>
<dbReference type="InterPro" id="IPR001247">
    <property type="entry name" value="ExoRNase_PH_dom1"/>
</dbReference>
<dbReference type="AlphaFoldDB" id="A0A2U2B874"/>
<dbReference type="InterPro" id="IPR020568">
    <property type="entry name" value="Ribosomal_Su5_D2-typ_SF"/>
</dbReference>
<dbReference type="CDD" id="cd11364">
    <property type="entry name" value="RNase_PH_PNPase_2"/>
    <property type="match status" value="1"/>
</dbReference>
<keyword evidence="3 8" id="KW-0808">Transferase</keyword>
<dbReference type="InterPro" id="IPR036612">
    <property type="entry name" value="KH_dom_type_1_sf"/>
</dbReference>
<feature type="domain" description="S1 motif" evidence="9">
    <location>
        <begin position="631"/>
        <end position="700"/>
    </location>
</feature>
<dbReference type="SMART" id="SM00322">
    <property type="entry name" value="KH"/>
    <property type="match status" value="1"/>
</dbReference>
<dbReference type="SUPFAM" id="SSF50249">
    <property type="entry name" value="Nucleic acid-binding proteins"/>
    <property type="match status" value="1"/>
</dbReference>
<keyword evidence="6 8" id="KW-0460">Magnesium</keyword>
<dbReference type="Pfam" id="PF03725">
    <property type="entry name" value="RNase_PH_C"/>
    <property type="match status" value="2"/>
</dbReference>